<dbReference type="EMBL" id="DS547092">
    <property type="protein sequence ID" value="EDR14027.1"/>
    <property type="molecule type" value="Genomic_DNA"/>
</dbReference>
<keyword evidence="7" id="KW-1185">Reference proteome</keyword>
<sequence length="197" mass="21894">MARDGTRRASRSSLRGPVVSVDTEVNAVIAFDCGVCLETLSGDLAVKMLDCEHSYCQDCLRGHVESKLGEGRYPILCPLCMTDKARTNPGTVGQQLLEKLGLSEEIVDKFVELQLAGLSFPAELCENTTFVAREDYLEQDVVICPLPYCHKFCKACLITVADDTNEHICTANDNGLIRLMRENGWRQCPGRFSRWSV</sequence>
<dbReference type="InterPro" id="IPR013083">
    <property type="entry name" value="Znf_RING/FYVE/PHD"/>
</dbReference>
<dbReference type="InterPro" id="IPR031127">
    <property type="entry name" value="E3_UB_ligase_RBR"/>
</dbReference>
<dbReference type="GO" id="GO:0016567">
    <property type="term" value="P:protein ubiquitination"/>
    <property type="evidence" value="ECO:0007669"/>
    <property type="project" value="InterPro"/>
</dbReference>
<accession>B0CU37</accession>
<dbReference type="InterPro" id="IPR017907">
    <property type="entry name" value="Znf_RING_CS"/>
</dbReference>
<dbReference type="InterPro" id="IPR027370">
    <property type="entry name" value="Znf-RING_euk"/>
</dbReference>
<dbReference type="HOGENOM" id="CLU_1598488_0_0_1"/>
<dbReference type="GO" id="GO:0004842">
    <property type="term" value="F:ubiquitin-protein transferase activity"/>
    <property type="evidence" value="ECO:0007669"/>
    <property type="project" value="InterPro"/>
</dbReference>
<dbReference type="Pfam" id="PF13445">
    <property type="entry name" value="zf-RING_UBOX"/>
    <property type="match status" value="1"/>
</dbReference>
<dbReference type="PROSITE" id="PS00518">
    <property type="entry name" value="ZF_RING_1"/>
    <property type="match status" value="1"/>
</dbReference>
<evidence type="ECO:0000256" key="4">
    <source>
        <dbReference type="PROSITE-ProRule" id="PRU00175"/>
    </source>
</evidence>
<gene>
    <name evidence="6" type="ORF">LACBIDRAFT_305383</name>
</gene>
<reference evidence="6 7" key="1">
    <citation type="journal article" date="2008" name="Nature">
        <title>The genome of Laccaria bicolor provides insights into mycorrhizal symbiosis.</title>
        <authorList>
            <person name="Martin F."/>
            <person name="Aerts A."/>
            <person name="Ahren D."/>
            <person name="Brun A."/>
            <person name="Danchin E.G.J."/>
            <person name="Duchaussoy F."/>
            <person name="Gibon J."/>
            <person name="Kohler A."/>
            <person name="Lindquist E."/>
            <person name="Pereda V."/>
            <person name="Salamov A."/>
            <person name="Shapiro H.J."/>
            <person name="Wuyts J."/>
            <person name="Blaudez D."/>
            <person name="Buee M."/>
            <person name="Brokstein P."/>
            <person name="Canbaeck B."/>
            <person name="Cohen D."/>
            <person name="Courty P.E."/>
            <person name="Coutinho P.M."/>
            <person name="Delaruelle C."/>
            <person name="Detter J.C."/>
            <person name="Deveau A."/>
            <person name="DiFazio S."/>
            <person name="Duplessis S."/>
            <person name="Fraissinet-Tachet L."/>
            <person name="Lucic E."/>
            <person name="Frey-Klett P."/>
            <person name="Fourrey C."/>
            <person name="Feussner I."/>
            <person name="Gay G."/>
            <person name="Grimwood J."/>
            <person name="Hoegger P.J."/>
            <person name="Jain P."/>
            <person name="Kilaru S."/>
            <person name="Labbe J."/>
            <person name="Lin Y.C."/>
            <person name="Legue V."/>
            <person name="Le Tacon F."/>
            <person name="Marmeisse R."/>
            <person name="Melayah D."/>
            <person name="Montanini B."/>
            <person name="Muratet M."/>
            <person name="Nehls U."/>
            <person name="Niculita-Hirzel H."/>
            <person name="Oudot-Le Secq M.P."/>
            <person name="Peter M."/>
            <person name="Quesneville H."/>
            <person name="Rajashekar B."/>
            <person name="Reich M."/>
            <person name="Rouhier N."/>
            <person name="Schmutz J."/>
            <person name="Yin T."/>
            <person name="Chalot M."/>
            <person name="Henrissat B."/>
            <person name="Kuees U."/>
            <person name="Lucas S."/>
            <person name="Van de Peer Y."/>
            <person name="Podila G.K."/>
            <person name="Polle A."/>
            <person name="Pukkila P.J."/>
            <person name="Richardson P.M."/>
            <person name="Rouze P."/>
            <person name="Sanders I.R."/>
            <person name="Stajich J.E."/>
            <person name="Tunlid A."/>
            <person name="Tuskan G."/>
            <person name="Grigoriev I.V."/>
        </authorList>
    </citation>
    <scope>NUCLEOTIDE SEQUENCE [LARGE SCALE GENOMIC DNA]</scope>
    <source>
        <strain evidence="7">S238N-H82 / ATCC MYA-4686</strain>
    </source>
</reference>
<organism evidence="7">
    <name type="scientific">Laccaria bicolor (strain S238N-H82 / ATCC MYA-4686)</name>
    <name type="common">Bicoloured deceiver</name>
    <name type="synonym">Laccaria laccata var. bicolor</name>
    <dbReference type="NCBI Taxonomy" id="486041"/>
    <lineage>
        <taxon>Eukaryota</taxon>
        <taxon>Fungi</taxon>
        <taxon>Dikarya</taxon>
        <taxon>Basidiomycota</taxon>
        <taxon>Agaricomycotina</taxon>
        <taxon>Agaricomycetes</taxon>
        <taxon>Agaricomycetidae</taxon>
        <taxon>Agaricales</taxon>
        <taxon>Agaricineae</taxon>
        <taxon>Hydnangiaceae</taxon>
        <taxon>Laccaria</taxon>
    </lineage>
</organism>
<feature type="domain" description="RING-type" evidence="5">
    <location>
        <begin position="33"/>
        <end position="80"/>
    </location>
</feature>
<keyword evidence="2 4" id="KW-0863">Zinc-finger</keyword>
<keyword evidence="1" id="KW-0479">Metal-binding</keyword>
<dbReference type="InParanoid" id="B0CU37"/>
<dbReference type="PROSITE" id="PS50089">
    <property type="entry name" value="ZF_RING_2"/>
    <property type="match status" value="1"/>
</dbReference>
<dbReference type="SMART" id="SM00184">
    <property type="entry name" value="RING"/>
    <property type="match status" value="1"/>
</dbReference>
<evidence type="ECO:0000313" key="7">
    <source>
        <dbReference type="Proteomes" id="UP000001194"/>
    </source>
</evidence>
<proteinExistence type="predicted"/>
<dbReference type="RefSeq" id="XP_001874586.1">
    <property type="nucleotide sequence ID" value="XM_001874551.1"/>
</dbReference>
<dbReference type="STRING" id="486041.B0CU37"/>
<evidence type="ECO:0000259" key="5">
    <source>
        <dbReference type="PROSITE" id="PS50089"/>
    </source>
</evidence>
<keyword evidence="3" id="KW-0862">Zinc</keyword>
<dbReference type="SUPFAM" id="SSF57850">
    <property type="entry name" value="RING/U-box"/>
    <property type="match status" value="1"/>
</dbReference>
<dbReference type="InterPro" id="IPR001841">
    <property type="entry name" value="Znf_RING"/>
</dbReference>
<dbReference type="Gene3D" id="3.30.40.10">
    <property type="entry name" value="Zinc/RING finger domain, C3HC4 (zinc finger)"/>
    <property type="match status" value="1"/>
</dbReference>
<dbReference type="OrthoDB" id="1431934at2759"/>
<evidence type="ECO:0000256" key="3">
    <source>
        <dbReference type="ARBA" id="ARBA00022833"/>
    </source>
</evidence>
<evidence type="ECO:0000313" key="6">
    <source>
        <dbReference type="EMBL" id="EDR14027.1"/>
    </source>
</evidence>
<dbReference type="Proteomes" id="UP000001194">
    <property type="component" value="Unassembled WGS sequence"/>
</dbReference>
<dbReference type="KEGG" id="lbc:LACBIDRAFT_305383"/>
<evidence type="ECO:0000256" key="1">
    <source>
        <dbReference type="ARBA" id="ARBA00022723"/>
    </source>
</evidence>
<dbReference type="GeneID" id="6070083"/>
<evidence type="ECO:0000256" key="2">
    <source>
        <dbReference type="ARBA" id="ARBA00022771"/>
    </source>
</evidence>
<dbReference type="AlphaFoldDB" id="B0CU37"/>
<protein>
    <submittedName>
        <fullName evidence="6">Predicted protein</fullName>
    </submittedName>
</protein>
<dbReference type="GO" id="GO:0008270">
    <property type="term" value="F:zinc ion binding"/>
    <property type="evidence" value="ECO:0007669"/>
    <property type="project" value="UniProtKB-KW"/>
</dbReference>
<dbReference type="PANTHER" id="PTHR11685">
    <property type="entry name" value="RBR FAMILY RING FINGER AND IBR DOMAIN-CONTAINING"/>
    <property type="match status" value="1"/>
</dbReference>
<name>B0CU37_LACBS</name>